<comment type="caution">
    <text evidence="3">The sequence shown here is derived from an EMBL/GenBank/DDBJ whole genome shotgun (WGS) entry which is preliminary data.</text>
</comment>
<evidence type="ECO:0000256" key="1">
    <source>
        <dbReference type="SAM" id="MobiDB-lite"/>
    </source>
</evidence>
<dbReference type="PROSITE" id="PS51257">
    <property type="entry name" value="PROKAR_LIPOPROTEIN"/>
    <property type="match status" value="1"/>
</dbReference>
<evidence type="ECO:0008006" key="5">
    <source>
        <dbReference type="Google" id="ProtNLM"/>
    </source>
</evidence>
<evidence type="ECO:0000313" key="4">
    <source>
        <dbReference type="Proteomes" id="UP001055712"/>
    </source>
</evidence>
<dbReference type="EMBL" id="SIDB01000003">
    <property type="protein sequence ID" value="KAI3434638.1"/>
    <property type="molecule type" value="Genomic_DNA"/>
</dbReference>
<dbReference type="Proteomes" id="UP001055712">
    <property type="component" value="Unassembled WGS sequence"/>
</dbReference>
<name>A0A9D4TUE3_CHLVU</name>
<feature type="region of interest" description="Disordered" evidence="1">
    <location>
        <begin position="41"/>
        <end position="89"/>
    </location>
</feature>
<gene>
    <name evidence="3" type="ORF">D9Q98_002705</name>
</gene>
<accession>A0A9D4TUE3</accession>
<dbReference type="AlphaFoldDB" id="A0A9D4TUE3"/>
<organism evidence="3 4">
    <name type="scientific">Chlorella vulgaris</name>
    <name type="common">Green alga</name>
    <dbReference type="NCBI Taxonomy" id="3077"/>
    <lineage>
        <taxon>Eukaryota</taxon>
        <taxon>Viridiplantae</taxon>
        <taxon>Chlorophyta</taxon>
        <taxon>core chlorophytes</taxon>
        <taxon>Trebouxiophyceae</taxon>
        <taxon>Chlorellales</taxon>
        <taxon>Chlorellaceae</taxon>
        <taxon>Chlorella clade</taxon>
        <taxon>Chlorella</taxon>
    </lineage>
</organism>
<proteinExistence type="predicted"/>
<keyword evidence="2" id="KW-0732">Signal</keyword>
<evidence type="ECO:0000313" key="3">
    <source>
        <dbReference type="EMBL" id="KAI3434638.1"/>
    </source>
</evidence>
<feature type="signal peptide" evidence="2">
    <location>
        <begin position="1"/>
        <end position="17"/>
    </location>
</feature>
<keyword evidence="4" id="KW-1185">Reference proteome</keyword>
<protein>
    <recommendedName>
        <fullName evidence="5">Secreted protein</fullName>
    </recommendedName>
</protein>
<sequence length="89" mass="9591">MKRVAICVPCLPTRLLGCVTVFTGCEPPFDLRSSGWHRAYGDSHRPTECTSQPTPSAAGAPANLDPSDVFVSNHPALSRPRPGVCLEMR</sequence>
<reference evidence="3" key="2">
    <citation type="submission" date="2020-11" db="EMBL/GenBank/DDBJ databases">
        <authorList>
            <person name="Cecchin M."/>
            <person name="Marcolungo L."/>
            <person name="Rossato M."/>
            <person name="Girolomoni L."/>
            <person name="Cosentino E."/>
            <person name="Cuine S."/>
            <person name="Li-Beisson Y."/>
            <person name="Delledonne M."/>
            <person name="Ballottari M."/>
        </authorList>
    </citation>
    <scope>NUCLEOTIDE SEQUENCE</scope>
    <source>
        <strain evidence="3">211/11P</strain>
        <tissue evidence="3">Whole cell</tissue>
    </source>
</reference>
<reference evidence="3" key="1">
    <citation type="journal article" date="2019" name="Plant J.">
        <title>Chlorella vulgaris genome assembly and annotation reveals the molecular basis for metabolic acclimation to high light conditions.</title>
        <authorList>
            <person name="Cecchin M."/>
            <person name="Marcolungo L."/>
            <person name="Rossato M."/>
            <person name="Girolomoni L."/>
            <person name="Cosentino E."/>
            <person name="Cuine S."/>
            <person name="Li-Beisson Y."/>
            <person name="Delledonne M."/>
            <person name="Ballottari M."/>
        </authorList>
    </citation>
    <scope>NUCLEOTIDE SEQUENCE</scope>
    <source>
        <strain evidence="3">211/11P</strain>
    </source>
</reference>
<feature type="chain" id="PRO_5039161838" description="Secreted protein" evidence="2">
    <location>
        <begin position="18"/>
        <end position="89"/>
    </location>
</feature>
<evidence type="ECO:0000256" key="2">
    <source>
        <dbReference type="SAM" id="SignalP"/>
    </source>
</evidence>